<evidence type="ECO:0000256" key="5">
    <source>
        <dbReference type="ARBA" id="ARBA00022692"/>
    </source>
</evidence>
<keyword evidence="4" id="KW-1003">Cell membrane</keyword>
<dbReference type="Proteomes" id="UP000254134">
    <property type="component" value="Unassembled WGS sequence"/>
</dbReference>
<sequence>MPAPRGPTIRVPRWIQLAGLPVVLVLAWLLAGTLGHVLFLFLTSSLVAFLLNPLVRDLQRVRLPRGLSVALVLLVFAAGATFVALALGSVVVDQTRSAAERVDEYVTVSDASGKTGAEHDIGRLQTWLDSHGLERVQIQKQATNWVDNLGAGEISKYTQDAISFAQGAAFSIVVTLFNLVLIVVIAIYMLLDMPRLEGAIDRRFPPGQGLPLTLRIEHALAGYVRGQLILSTVIGLSAGVGMWVLGTTELVPGADRYALLFGVWTGVIEVIPYIGPWLSAVPPVIYALVAHPVSALWVAGLFVFIYQVEGHVVVPNVMASALRLHPLLVIFGLLAGGELYGVAGVLLALPTMAATRAVWEFFGERVRLERWDERDPVVPVEAGIEPPRAAGGGA</sequence>
<dbReference type="OrthoDB" id="9784366at2"/>
<dbReference type="InterPro" id="IPR002549">
    <property type="entry name" value="AI-2E-like"/>
</dbReference>
<evidence type="ECO:0000313" key="10">
    <source>
        <dbReference type="Proteomes" id="UP000254134"/>
    </source>
</evidence>
<dbReference type="GO" id="GO:0055085">
    <property type="term" value="P:transmembrane transport"/>
    <property type="evidence" value="ECO:0007669"/>
    <property type="project" value="TreeGrafter"/>
</dbReference>
<feature type="transmembrane region" description="Helical" evidence="8">
    <location>
        <begin position="257"/>
        <end position="278"/>
    </location>
</feature>
<feature type="transmembrane region" description="Helical" evidence="8">
    <location>
        <begin position="12"/>
        <end position="31"/>
    </location>
</feature>
<accession>A0A7M2YT34</accession>
<feature type="transmembrane region" description="Helical" evidence="8">
    <location>
        <begin position="285"/>
        <end position="307"/>
    </location>
</feature>
<comment type="similarity">
    <text evidence="2">Belongs to the autoinducer-2 exporter (AI-2E) (TC 2.A.86) family.</text>
</comment>
<dbReference type="AlphaFoldDB" id="A0A7M2YT34"/>
<dbReference type="RefSeq" id="WP_114797403.1">
    <property type="nucleotide sequence ID" value="NZ_QQZY01000011.1"/>
</dbReference>
<dbReference type="EMBL" id="QQZY01000011">
    <property type="protein sequence ID" value="RDI73226.1"/>
    <property type="molecule type" value="Genomic_DNA"/>
</dbReference>
<evidence type="ECO:0000313" key="9">
    <source>
        <dbReference type="EMBL" id="RDI73226.1"/>
    </source>
</evidence>
<feature type="transmembrane region" description="Helical" evidence="8">
    <location>
        <begin position="67"/>
        <end position="92"/>
    </location>
</feature>
<evidence type="ECO:0000256" key="1">
    <source>
        <dbReference type="ARBA" id="ARBA00004651"/>
    </source>
</evidence>
<dbReference type="Pfam" id="PF01594">
    <property type="entry name" value="AI-2E_transport"/>
    <property type="match status" value="1"/>
</dbReference>
<organism evidence="9 10">
    <name type="scientific">Gaiella occulta</name>
    <dbReference type="NCBI Taxonomy" id="1002870"/>
    <lineage>
        <taxon>Bacteria</taxon>
        <taxon>Bacillati</taxon>
        <taxon>Actinomycetota</taxon>
        <taxon>Thermoleophilia</taxon>
        <taxon>Gaiellales</taxon>
        <taxon>Gaiellaceae</taxon>
        <taxon>Gaiella</taxon>
    </lineage>
</organism>
<gene>
    <name evidence="9" type="ORF">Gocc_3021</name>
</gene>
<keyword evidence="7 8" id="KW-0472">Membrane</keyword>
<keyword evidence="5 8" id="KW-0812">Transmembrane</keyword>
<feature type="transmembrane region" description="Helical" evidence="8">
    <location>
        <begin position="168"/>
        <end position="191"/>
    </location>
</feature>
<evidence type="ECO:0000256" key="4">
    <source>
        <dbReference type="ARBA" id="ARBA00022475"/>
    </source>
</evidence>
<feature type="transmembrane region" description="Helical" evidence="8">
    <location>
        <begin position="228"/>
        <end position="245"/>
    </location>
</feature>
<dbReference type="PANTHER" id="PTHR21716">
    <property type="entry name" value="TRANSMEMBRANE PROTEIN"/>
    <property type="match status" value="1"/>
</dbReference>
<comment type="subcellular location">
    <subcellularLocation>
        <location evidence="1">Cell membrane</location>
        <topology evidence="1">Multi-pass membrane protein</topology>
    </subcellularLocation>
</comment>
<dbReference type="PANTHER" id="PTHR21716:SF53">
    <property type="entry name" value="PERMEASE PERM-RELATED"/>
    <property type="match status" value="1"/>
</dbReference>
<evidence type="ECO:0000256" key="6">
    <source>
        <dbReference type="ARBA" id="ARBA00022989"/>
    </source>
</evidence>
<dbReference type="GO" id="GO:0005886">
    <property type="term" value="C:plasma membrane"/>
    <property type="evidence" value="ECO:0007669"/>
    <property type="project" value="UniProtKB-SubCell"/>
</dbReference>
<evidence type="ECO:0000256" key="8">
    <source>
        <dbReference type="SAM" id="Phobius"/>
    </source>
</evidence>
<keyword evidence="3" id="KW-0813">Transport</keyword>
<evidence type="ECO:0000256" key="7">
    <source>
        <dbReference type="ARBA" id="ARBA00023136"/>
    </source>
</evidence>
<protein>
    <submittedName>
        <fullName evidence="9">Putative permease</fullName>
    </submittedName>
</protein>
<evidence type="ECO:0000256" key="3">
    <source>
        <dbReference type="ARBA" id="ARBA00022448"/>
    </source>
</evidence>
<proteinExistence type="inferred from homology"/>
<comment type="caution">
    <text evidence="9">The sequence shown here is derived from an EMBL/GenBank/DDBJ whole genome shotgun (WGS) entry which is preliminary data.</text>
</comment>
<feature type="transmembrane region" description="Helical" evidence="8">
    <location>
        <begin position="327"/>
        <end position="349"/>
    </location>
</feature>
<keyword evidence="6 8" id="KW-1133">Transmembrane helix</keyword>
<reference evidence="10" key="2">
    <citation type="journal article" date="2019" name="MicrobiologyOpen">
        <title>High-quality draft genome sequence of Gaiella occulta isolated from a 150 meter deep mineral water borehole and comparison with the genome sequences of other deep-branching lineages of the phylum Actinobacteria.</title>
        <authorList>
            <person name="Severino R."/>
            <person name="Froufe H.J.C."/>
            <person name="Barroso C."/>
            <person name="Albuquerque L."/>
            <person name="Lobo-da-Cunha A."/>
            <person name="da Costa M.S."/>
            <person name="Egas C."/>
        </authorList>
    </citation>
    <scope>NUCLEOTIDE SEQUENCE [LARGE SCALE GENOMIC DNA]</scope>
    <source>
        <strain evidence="10">F2-233</strain>
    </source>
</reference>
<name>A0A7M2YT34_9ACTN</name>
<reference evidence="9 10" key="1">
    <citation type="submission" date="2018-07" db="EMBL/GenBank/DDBJ databases">
        <title>High-quality-draft genome sequence of Gaiella occulta.</title>
        <authorList>
            <person name="Severino R."/>
            <person name="Froufe H.J.C."/>
            <person name="Rainey F.A."/>
            <person name="Barroso C."/>
            <person name="Albuquerque L."/>
            <person name="Lobo-Da-Cunha A."/>
            <person name="Da Costa M.S."/>
            <person name="Egas C."/>
        </authorList>
    </citation>
    <scope>NUCLEOTIDE SEQUENCE [LARGE SCALE GENOMIC DNA]</scope>
    <source>
        <strain evidence="9 10">F2-233</strain>
    </source>
</reference>
<evidence type="ECO:0000256" key="2">
    <source>
        <dbReference type="ARBA" id="ARBA00009773"/>
    </source>
</evidence>
<keyword evidence="10" id="KW-1185">Reference proteome</keyword>